<dbReference type="CDD" id="cd03814">
    <property type="entry name" value="GT4-like"/>
    <property type="match status" value="1"/>
</dbReference>
<dbReference type="Proteomes" id="UP000664761">
    <property type="component" value="Unassembled WGS sequence"/>
</dbReference>
<sequence>MMRLVLVTDAWHPQINGVVRTLSNLRDYLTGLGDDVIMVTPELFFSVPCPTYPEIRLSLFAARKIRKIFTDTPPDAVHIATEGPLGFAARRYCLKNNIPFTTAFHTRFAEYVHARIRLPISWGYAGLRWFHRPSRAIMVATPSLQTDLESRGFQRIQRWTRGIDTELFHPREKDALTQKRPIFLYVGRVAVEKNIEKFLRLDLPGTKVVVGDGPQRKDLEKKYPLAAFLGMKEGNDLAEIYAAADVFVFPSRTDTFGLVLLEALACGVPVAAYPVTGPLDVIGDHPVGILDEDLKKAAIEALDIDPATCREYALGYSWATSANQFKNNLVIFTDTRKDLLVPKSHQETEEVAQ</sequence>
<proteinExistence type="predicted"/>
<dbReference type="Gene3D" id="3.40.50.2000">
    <property type="entry name" value="Glycogen Phosphorylase B"/>
    <property type="match status" value="2"/>
</dbReference>
<dbReference type="PANTHER" id="PTHR45947:SF3">
    <property type="entry name" value="SULFOQUINOVOSYL TRANSFERASE SQD2"/>
    <property type="match status" value="1"/>
</dbReference>
<dbReference type="PANTHER" id="PTHR45947">
    <property type="entry name" value="SULFOQUINOVOSYL TRANSFERASE SQD2"/>
    <property type="match status" value="1"/>
</dbReference>
<dbReference type="SUPFAM" id="SSF53756">
    <property type="entry name" value="UDP-Glycosyltransferase/glycogen phosphorylase"/>
    <property type="match status" value="1"/>
</dbReference>
<evidence type="ECO:0000259" key="1">
    <source>
        <dbReference type="Pfam" id="PF00534"/>
    </source>
</evidence>
<dbReference type="EMBL" id="JAFLNC010000003">
    <property type="protein sequence ID" value="MBO0333844.1"/>
    <property type="molecule type" value="Genomic_DNA"/>
</dbReference>
<dbReference type="InterPro" id="IPR001296">
    <property type="entry name" value="Glyco_trans_1"/>
</dbReference>
<evidence type="ECO:0000259" key="2">
    <source>
        <dbReference type="Pfam" id="PF13439"/>
    </source>
</evidence>
<reference evidence="3 4" key="1">
    <citation type="submission" date="2021-03" db="EMBL/GenBank/DDBJ databases">
        <title>Sneathiella sp. CAU 1612 isolated from Kang Won-do.</title>
        <authorList>
            <person name="Kim W."/>
        </authorList>
    </citation>
    <scope>NUCLEOTIDE SEQUENCE [LARGE SCALE GENOMIC DNA]</scope>
    <source>
        <strain evidence="3 4">CAU 1612</strain>
    </source>
</reference>
<feature type="domain" description="Glycosyl transferase family 1" evidence="1">
    <location>
        <begin position="172"/>
        <end position="290"/>
    </location>
</feature>
<keyword evidence="4" id="KW-1185">Reference proteome</keyword>
<accession>A0ABS3F5P2</accession>
<gene>
    <name evidence="3" type="ORF">J0X12_09475</name>
</gene>
<comment type="caution">
    <text evidence="3">The sequence shown here is derived from an EMBL/GenBank/DDBJ whole genome shotgun (WGS) entry which is preliminary data.</text>
</comment>
<evidence type="ECO:0000313" key="3">
    <source>
        <dbReference type="EMBL" id="MBO0333844.1"/>
    </source>
</evidence>
<dbReference type="InterPro" id="IPR028098">
    <property type="entry name" value="Glyco_trans_4-like_N"/>
</dbReference>
<dbReference type="Pfam" id="PF13439">
    <property type="entry name" value="Glyco_transf_4"/>
    <property type="match status" value="1"/>
</dbReference>
<organism evidence="3 4">
    <name type="scientific">Sneathiella sedimenti</name>
    <dbReference type="NCBI Taxonomy" id="2816034"/>
    <lineage>
        <taxon>Bacteria</taxon>
        <taxon>Pseudomonadati</taxon>
        <taxon>Pseudomonadota</taxon>
        <taxon>Alphaproteobacteria</taxon>
        <taxon>Sneathiellales</taxon>
        <taxon>Sneathiellaceae</taxon>
        <taxon>Sneathiella</taxon>
    </lineage>
</organism>
<protein>
    <submittedName>
        <fullName evidence="3">Glycosyltransferase family 1 protein</fullName>
    </submittedName>
</protein>
<feature type="domain" description="Glycosyltransferase subfamily 4-like N-terminal" evidence="2">
    <location>
        <begin position="15"/>
        <end position="166"/>
    </location>
</feature>
<dbReference type="Pfam" id="PF00534">
    <property type="entry name" value="Glycos_transf_1"/>
    <property type="match status" value="1"/>
</dbReference>
<dbReference type="InterPro" id="IPR050194">
    <property type="entry name" value="Glycosyltransferase_grp1"/>
</dbReference>
<name>A0ABS3F5P2_9PROT</name>
<evidence type="ECO:0000313" key="4">
    <source>
        <dbReference type="Proteomes" id="UP000664761"/>
    </source>
</evidence>